<evidence type="ECO:0000313" key="1">
    <source>
        <dbReference type="EMBL" id="GJT98704.1"/>
    </source>
</evidence>
<sequence length="442" mass="50229">MSSFNQCGCFVRGGPLDGLLCRRCTCEWCGNNLRNGFCSFCASRSGNSFVYDPNLNSFNNPPNVFNHPPQPQTYSCELSGNDSHYRFDCPPRASVEDLVPIPSKFEDTSDKDSKCDLPFFDDSFPLDVLRGNSVTFSNSLFDYNDDFTSSDDESLPEEDVPEKNFKIYSNPLFEFDDKYIFSDVNPIFNEVLEDIKSKDSYVFKLDEPTLIVTHISELNEDECFDPGGDEIEACLPSDSISPGIDGVDFDPEGDILLLLKLLNDDISFSLPPKELNFKGLTVIKYYIPSDFKDDYYDSEGDIIYLESLFINDTIPYFPPEVFLDHDPRSLKDEPDNDLKSMVKVSDPGIHEKIISSTHVRLPFEDRHYFPLTFVIKIFLPFLIYIVNSLPLLSSGSENLIFDPGISAYSFYSLEPMAYESPMMIFPFFCFCLKDKGIRGESS</sequence>
<evidence type="ECO:0000313" key="2">
    <source>
        <dbReference type="Proteomes" id="UP001151760"/>
    </source>
</evidence>
<gene>
    <name evidence="1" type="ORF">Tco_1094222</name>
</gene>
<dbReference type="EMBL" id="BQNB010020701">
    <property type="protein sequence ID" value="GJT98704.1"/>
    <property type="molecule type" value="Genomic_DNA"/>
</dbReference>
<name>A0ABQ5IGA8_9ASTR</name>
<accession>A0ABQ5IGA8</accession>
<organism evidence="1 2">
    <name type="scientific">Tanacetum coccineum</name>
    <dbReference type="NCBI Taxonomy" id="301880"/>
    <lineage>
        <taxon>Eukaryota</taxon>
        <taxon>Viridiplantae</taxon>
        <taxon>Streptophyta</taxon>
        <taxon>Embryophyta</taxon>
        <taxon>Tracheophyta</taxon>
        <taxon>Spermatophyta</taxon>
        <taxon>Magnoliopsida</taxon>
        <taxon>eudicotyledons</taxon>
        <taxon>Gunneridae</taxon>
        <taxon>Pentapetalae</taxon>
        <taxon>asterids</taxon>
        <taxon>campanulids</taxon>
        <taxon>Asterales</taxon>
        <taxon>Asteraceae</taxon>
        <taxon>Asteroideae</taxon>
        <taxon>Anthemideae</taxon>
        <taxon>Anthemidinae</taxon>
        <taxon>Tanacetum</taxon>
    </lineage>
</organism>
<dbReference type="Proteomes" id="UP001151760">
    <property type="component" value="Unassembled WGS sequence"/>
</dbReference>
<comment type="caution">
    <text evidence="1">The sequence shown here is derived from an EMBL/GenBank/DDBJ whole genome shotgun (WGS) entry which is preliminary data.</text>
</comment>
<protein>
    <recommendedName>
        <fullName evidence="3">Pre-mRNA splicing Prp18-interacting factor</fullName>
    </recommendedName>
</protein>
<evidence type="ECO:0008006" key="3">
    <source>
        <dbReference type="Google" id="ProtNLM"/>
    </source>
</evidence>
<proteinExistence type="predicted"/>
<reference evidence="1" key="2">
    <citation type="submission" date="2022-01" db="EMBL/GenBank/DDBJ databases">
        <authorList>
            <person name="Yamashiro T."/>
            <person name="Shiraishi A."/>
            <person name="Satake H."/>
            <person name="Nakayama K."/>
        </authorList>
    </citation>
    <scope>NUCLEOTIDE SEQUENCE</scope>
</reference>
<reference evidence="1" key="1">
    <citation type="journal article" date="2022" name="Int. J. Mol. Sci.">
        <title>Draft Genome of Tanacetum Coccineum: Genomic Comparison of Closely Related Tanacetum-Family Plants.</title>
        <authorList>
            <person name="Yamashiro T."/>
            <person name="Shiraishi A."/>
            <person name="Nakayama K."/>
            <person name="Satake H."/>
        </authorList>
    </citation>
    <scope>NUCLEOTIDE SEQUENCE</scope>
</reference>
<keyword evidence="2" id="KW-1185">Reference proteome</keyword>